<reference evidence="1" key="1">
    <citation type="journal article" date="2023" name="Science">
        <title>Genome structures resolve the early diversification of teleost fishes.</title>
        <authorList>
            <person name="Parey E."/>
            <person name="Louis A."/>
            <person name="Montfort J."/>
            <person name="Bouchez O."/>
            <person name="Roques C."/>
            <person name="Iampietro C."/>
            <person name="Lluch J."/>
            <person name="Castinel A."/>
            <person name="Donnadieu C."/>
            <person name="Desvignes T."/>
            <person name="Floi Bucao C."/>
            <person name="Jouanno E."/>
            <person name="Wen M."/>
            <person name="Mejri S."/>
            <person name="Dirks R."/>
            <person name="Jansen H."/>
            <person name="Henkel C."/>
            <person name="Chen W.J."/>
            <person name="Zahm M."/>
            <person name="Cabau C."/>
            <person name="Klopp C."/>
            <person name="Thompson A.W."/>
            <person name="Robinson-Rechavi M."/>
            <person name="Braasch I."/>
            <person name="Lecointre G."/>
            <person name="Bobe J."/>
            <person name="Postlethwait J.H."/>
            <person name="Berthelot C."/>
            <person name="Roest Crollius H."/>
            <person name="Guiguen Y."/>
        </authorList>
    </citation>
    <scope>NUCLEOTIDE SEQUENCE</scope>
    <source>
        <strain evidence="1">NC1722</strain>
    </source>
</reference>
<dbReference type="EMBL" id="JAINUG010000314">
    <property type="protein sequence ID" value="KAJ8378679.1"/>
    <property type="molecule type" value="Genomic_DNA"/>
</dbReference>
<dbReference type="AlphaFoldDB" id="A0AAD7W3B6"/>
<comment type="caution">
    <text evidence="1">The sequence shown here is derived from an EMBL/GenBank/DDBJ whole genome shotgun (WGS) entry which is preliminary data.</text>
</comment>
<organism evidence="1 2">
    <name type="scientific">Aldrovandia affinis</name>
    <dbReference type="NCBI Taxonomy" id="143900"/>
    <lineage>
        <taxon>Eukaryota</taxon>
        <taxon>Metazoa</taxon>
        <taxon>Chordata</taxon>
        <taxon>Craniata</taxon>
        <taxon>Vertebrata</taxon>
        <taxon>Euteleostomi</taxon>
        <taxon>Actinopterygii</taxon>
        <taxon>Neopterygii</taxon>
        <taxon>Teleostei</taxon>
        <taxon>Notacanthiformes</taxon>
        <taxon>Halosauridae</taxon>
        <taxon>Aldrovandia</taxon>
    </lineage>
</organism>
<proteinExistence type="predicted"/>
<accession>A0AAD7W3B6</accession>
<gene>
    <name evidence="1" type="ORF">AAFF_G00237280</name>
</gene>
<protein>
    <submittedName>
        <fullName evidence="1">Uncharacterized protein</fullName>
    </submittedName>
</protein>
<sequence length="104" mass="11847">MDGWMDLQMHKSMSVQGASLQNYSAETTCHINLSRCRHHERTTSGRCFFCQCKLLLRPSPDLCQFTNVRSHHAARHGVSLVSILKEDLSPAEGRWSAKRQDKSC</sequence>
<evidence type="ECO:0000313" key="2">
    <source>
        <dbReference type="Proteomes" id="UP001221898"/>
    </source>
</evidence>
<dbReference type="Proteomes" id="UP001221898">
    <property type="component" value="Unassembled WGS sequence"/>
</dbReference>
<name>A0AAD7W3B6_9TELE</name>
<keyword evidence="2" id="KW-1185">Reference proteome</keyword>
<evidence type="ECO:0000313" key="1">
    <source>
        <dbReference type="EMBL" id="KAJ8378679.1"/>
    </source>
</evidence>